<dbReference type="InterPro" id="IPR006626">
    <property type="entry name" value="PbH1"/>
</dbReference>
<dbReference type="InterPro" id="IPR012334">
    <property type="entry name" value="Pectin_lyas_fold"/>
</dbReference>
<organism evidence="1 2">
    <name type="scientific">Chryseobacterium indoltheticum</name>
    <dbReference type="NCBI Taxonomy" id="254"/>
    <lineage>
        <taxon>Bacteria</taxon>
        <taxon>Pseudomonadati</taxon>
        <taxon>Bacteroidota</taxon>
        <taxon>Flavobacteriia</taxon>
        <taxon>Flavobacteriales</taxon>
        <taxon>Weeksellaceae</taxon>
        <taxon>Chryseobacterium group</taxon>
        <taxon>Chryseobacterium</taxon>
    </lineage>
</organism>
<evidence type="ECO:0000313" key="2">
    <source>
        <dbReference type="Proteomes" id="UP000254282"/>
    </source>
</evidence>
<evidence type="ECO:0000313" key="1">
    <source>
        <dbReference type="EMBL" id="SUX48410.1"/>
    </source>
</evidence>
<name>A0A381FPB6_9FLAO</name>
<dbReference type="SMART" id="SM00710">
    <property type="entry name" value="PbH1"/>
    <property type="match status" value="7"/>
</dbReference>
<evidence type="ECO:0008006" key="3">
    <source>
        <dbReference type="Google" id="ProtNLM"/>
    </source>
</evidence>
<gene>
    <name evidence="1" type="ORF">NCTC13532_04027</name>
</gene>
<dbReference type="SUPFAM" id="SSF51126">
    <property type="entry name" value="Pectin lyase-like"/>
    <property type="match status" value="1"/>
</dbReference>
<dbReference type="RefSeq" id="WP_115621530.1">
    <property type="nucleotide sequence ID" value="NZ_UFVR01000004.1"/>
</dbReference>
<dbReference type="InterPro" id="IPR011050">
    <property type="entry name" value="Pectin_lyase_fold/virulence"/>
</dbReference>
<dbReference type="Proteomes" id="UP000254282">
    <property type="component" value="Unassembled WGS sequence"/>
</dbReference>
<dbReference type="EMBL" id="UFVR01000004">
    <property type="protein sequence ID" value="SUX48410.1"/>
    <property type="molecule type" value="Genomic_DNA"/>
</dbReference>
<dbReference type="AlphaFoldDB" id="A0A381FPB6"/>
<proteinExistence type="predicted"/>
<sequence length="420" mass="47850">MFKNETKLFLSIFTIFIFTGYVEASDLQTLIDKADAGNKIITLEKNKIYKIDKSLVLYNDITINGNGATLTQSENWKNYNNVYEPLLRMVNIKNVKINNLVFDHAVFDSKPNNQPFSTILMFGAQDCLVERCTFKNLGGPYDSKYVKGSPFILMISQDNKNDFTYLPDNLKSKLYSTNNNVIKSCKFINNNTYISFAIRVLTQWTKNTSTEDVINKTQYNKILNCEFIGEYDWNTVELAGPGVIHNEVSNNIIDGKSVNNLDIDKGASFNVFRNNIIKNSGLPSRHFFKLNVRFAAIAVHGSSTSLIGRNNLVENNTINNLRINNAYQKGYLYSSAIQILYTDNTTIKGNIIDNIFDKEIYGVGILIDQYNTNIIVENNKIVNAYRGIYESLNSRKNILPKIKNNTINVKKEKIFLKPNN</sequence>
<dbReference type="Gene3D" id="2.160.20.10">
    <property type="entry name" value="Single-stranded right-handed beta-helix, Pectin lyase-like"/>
    <property type="match status" value="1"/>
</dbReference>
<accession>A0A381FPB6</accession>
<reference evidence="1 2" key="1">
    <citation type="submission" date="2018-06" db="EMBL/GenBank/DDBJ databases">
        <authorList>
            <consortium name="Pathogen Informatics"/>
            <person name="Doyle S."/>
        </authorList>
    </citation>
    <scope>NUCLEOTIDE SEQUENCE [LARGE SCALE GENOMIC DNA]</scope>
    <source>
        <strain evidence="1 2">NCTC13532</strain>
    </source>
</reference>
<protein>
    <recommendedName>
        <fullName evidence="3">Right handed beta helix domain-containing protein</fullName>
    </recommendedName>
</protein>